<feature type="transmembrane region" description="Helical" evidence="7">
    <location>
        <begin position="48"/>
        <end position="67"/>
    </location>
</feature>
<keyword evidence="8" id="KW-0282">Flagellum</keyword>
<dbReference type="GO" id="GO:0009306">
    <property type="term" value="P:protein secretion"/>
    <property type="evidence" value="ECO:0007669"/>
    <property type="project" value="InterPro"/>
</dbReference>
<dbReference type="GO" id="GO:0005886">
    <property type="term" value="C:plasma membrane"/>
    <property type="evidence" value="ECO:0007669"/>
    <property type="project" value="UniProtKB-SubCell"/>
</dbReference>
<keyword evidence="3 7" id="KW-1003">Cell membrane</keyword>
<evidence type="ECO:0000256" key="1">
    <source>
        <dbReference type="ARBA" id="ARBA00004651"/>
    </source>
</evidence>
<comment type="function">
    <text evidence="7">Required for formation of the rod structure of the flagellar apparatus. Together with FliI and FliH, may constitute the export apparatus of flagellin.</text>
</comment>
<dbReference type="InterPro" id="IPR006301">
    <property type="entry name" value="FlhA"/>
</dbReference>
<keyword evidence="8" id="KW-0969">Cilium</keyword>
<evidence type="ECO:0000256" key="5">
    <source>
        <dbReference type="ARBA" id="ARBA00022989"/>
    </source>
</evidence>
<feature type="transmembrane region" description="Helical" evidence="7">
    <location>
        <begin position="294"/>
        <end position="327"/>
    </location>
</feature>
<comment type="similarity">
    <text evidence="2 7">Belongs to the FHIPEP (flagella/HR/invasion proteins export pore) family.</text>
</comment>
<gene>
    <name evidence="7" type="primary">flhA</name>
    <name evidence="8" type="ORF">SAMN02745206_00588</name>
</gene>
<evidence type="ECO:0000313" key="9">
    <source>
        <dbReference type="Proteomes" id="UP000184076"/>
    </source>
</evidence>
<keyword evidence="7" id="KW-0813">Transport</keyword>
<dbReference type="PANTHER" id="PTHR30161">
    <property type="entry name" value="FLAGELLAR EXPORT PROTEIN, MEMBRANE FLHA SUBUNIT-RELATED"/>
    <property type="match status" value="1"/>
</dbReference>
<evidence type="ECO:0000256" key="6">
    <source>
        <dbReference type="ARBA" id="ARBA00023136"/>
    </source>
</evidence>
<evidence type="ECO:0000256" key="2">
    <source>
        <dbReference type="ARBA" id="ARBA00008835"/>
    </source>
</evidence>
<feature type="transmembrane region" description="Helical" evidence="7">
    <location>
        <begin position="252"/>
        <end position="273"/>
    </location>
</feature>
<keyword evidence="8" id="KW-0966">Cell projection</keyword>
<keyword evidence="7" id="KW-1005">Bacterial flagellum biogenesis</keyword>
<dbReference type="PROSITE" id="PS00994">
    <property type="entry name" value="FHIPEP"/>
    <property type="match status" value="1"/>
</dbReference>
<evidence type="ECO:0000256" key="4">
    <source>
        <dbReference type="ARBA" id="ARBA00022692"/>
    </source>
</evidence>
<dbReference type="Pfam" id="PF00771">
    <property type="entry name" value="FHIPEP"/>
    <property type="match status" value="1"/>
</dbReference>
<keyword evidence="7" id="KW-1006">Bacterial flagellum protein export</keyword>
<evidence type="ECO:0000313" key="8">
    <source>
        <dbReference type="EMBL" id="SHE61337.1"/>
    </source>
</evidence>
<keyword evidence="9" id="KW-1185">Reference proteome</keyword>
<feature type="transmembrane region" description="Helical" evidence="7">
    <location>
        <begin position="211"/>
        <end position="232"/>
    </location>
</feature>
<evidence type="ECO:0000256" key="3">
    <source>
        <dbReference type="ARBA" id="ARBA00022475"/>
    </source>
</evidence>
<dbReference type="InterPro" id="IPR042193">
    <property type="entry name" value="FHIPEP_3"/>
</dbReference>
<accession>A0A1M4UXH2</accession>
<dbReference type="Gene3D" id="3.40.50.12790">
    <property type="entry name" value="FHIPEP family, domain 4"/>
    <property type="match status" value="1"/>
</dbReference>
<dbReference type="NCBIfam" id="TIGR01398">
    <property type="entry name" value="FlhA"/>
    <property type="match status" value="1"/>
</dbReference>
<dbReference type="Gene3D" id="3.40.30.60">
    <property type="entry name" value="FHIPEP family, domain 1"/>
    <property type="match status" value="1"/>
</dbReference>
<dbReference type="PANTHER" id="PTHR30161:SF1">
    <property type="entry name" value="FLAGELLAR BIOSYNTHESIS PROTEIN FLHA-RELATED"/>
    <property type="match status" value="1"/>
</dbReference>
<organism evidence="8 9">
    <name type="scientific">Desulfacinum infernum DSM 9756</name>
    <dbReference type="NCBI Taxonomy" id="1121391"/>
    <lineage>
        <taxon>Bacteria</taxon>
        <taxon>Pseudomonadati</taxon>
        <taxon>Thermodesulfobacteriota</taxon>
        <taxon>Syntrophobacteria</taxon>
        <taxon>Syntrophobacterales</taxon>
        <taxon>Syntrophobacteraceae</taxon>
        <taxon>Desulfacinum</taxon>
    </lineage>
</organism>
<keyword evidence="4 7" id="KW-0812">Transmembrane</keyword>
<protein>
    <recommendedName>
        <fullName evidence="7">Flagellar biosynthesis protein FlhA</fullName>
    </recommendedName>
</protein>
<dbReference type="EMBL" id="FQVB01000005">
    <property type="protein sequence ID" value="SHE61337.1"/>
    <property type="molecule type" value="Genomic_DNA"/>
</dbReference>
<sequence length="702" mass="76477">MAESSQASTGNWLARLRALSEGDALMGIGVVIILSVMLLPIPGPLMDVLLAMNISFGLLILLTTIYTQKPLDFGIFPTLLLITTLFRLALNVASTRLILLRGDMGTEAAGHVIQAFGQFVVGGNYVIGLVIFVILVIVNFLVITKGTERISEVAARFTLDAMPGKQMSIDADLNAGLIDEQQARSRREEIMREADFYGTMDGASKFVRGDAIAGILITLINILGGLAIGVLQRDMEVVEALKNYTLLTVGDGLVSQVPALIISTAAGILVSRAEMDMGMGKAFGRQLALNPKPLAIAGSMLACLGIVPGFPFVPLVLVGGGLLALAYRRHRTATLAAQEKEAEAPQESKEEKTSTALPPLLDLLELEVGYGLIPLVDGDRQSDLLGRIRSIRQQLALEYGIVVPSLHVRDNLQLKPSEYRLLLKGNPVARAELMLGHHLALTPSEHEAAKIDGIPTKDPAFGLPALWVPDKKRAEAARAGFTLIDLPTVVATHLTELFKRHADEFLTRQTVQQLLDMLAESQPKLIEELTPNPVPLGTIQKVLQNLVRERVSIRDLQTICETLADQGTITKDPDILTEYVRQALARTITRPYETDDGRLHVITLHPATEERLAQSIQRTDHGAFLSVDPDFMHQLVQSTSVEVQRAANAGHHPVVLTSPVVRRHLKKLLERFLPDVVVISHSELANLTEIQSIGLIKVSHAR</sequence>
<dbReference type="OrthoDB" id="9759185at2"/>
<proteinExistence type="inferred from homology"/>
<name>A0A1M4UXH2_9BACT</name>
<feature type="transmembrane region" description="Helical" evidence="7">
    <location>
        <begin position="119"/>
        <end position="142"/>
    </location>
</feature>
<dbReference type="GO" id="GO:0044780">
    <property type="term" value="P:bacterial-type flagellum assembly"/>
    <property type="evidence" value="ECO:0007669"/>
    <property type="project" value="InterPro"/>
</dbReference>
<keyword evidence="5 7" id="KW-1133">Transmembrane helix</keyword>
<dbReference type="STRING" id="1121391.SAMN02745206_00588"/>
<dbReference type="PRINTS" id="PR00949">
    <property type="entry name" value="TYPE3IMAPROT"/>
</dbReference>
<dbReference type="PIRSF" id="PIRSF005419">
    <property type="entry name" value="FlhA"/>
    <property type="match status" value="1"/>
</dbReference>
<dbReference type="Proteomes" id="UP000184076">
    <property type="component" value="Unassembled WGS sequence"/>
</dbReference>
<keyword evidence="7" id="KW-0653">Protein transport</keyword>
<dbReference type="InterPro" id="IPR025505">
    <property type="entry name" value="FHIPEP_CS"/>
</dbReference>
<reference evidence="9" key="1">
    <citation type="submission" date="2016-11" db="EMBL/GenBank/DDBJ databases">
        <authorList>
            <person name="Varghese N."/>
            <person name="Submissions S."/>
        </authorList>
    </citation>
    <scope>NUCLEOTIDE SEQUENCE [LARGE SCALE GENOMIC DNA]</scope>
    <source>
        <strain evidence="9">DSM 9756</strain>
    </source>
</reference>
<dbReference type="InterPro" id="IPR042194">
    <property type="entry name" value="FHIPEP_1"/>
</dbReference>
<feature type="transmembrane region" description="Helical" evidence="7">
    <location>
        <begin position="79"/>
        <end position="99"/>
    </location>
</feature>
<dbReference type="InterPro" id="IPR001712">
    <property type="entry name" value="T3SS_FHIPEP"/>
</dbReference>
<dbReference type="RefSeq" id="WP_073036763.1">
    <property type="nucleotide sequence ID" value="NZ_FQVB01000005.1"/>
</dbReference>
<keyword evidence="6 7" id="KW-0472">Membrane</keyword>
<dbReference type="AlphaFoldDB" id="A0A1M4UXH2"/>
<dbReference type="Gene3D" id="1.10.8.540">
    <property type="entry name" value="FHIPEP family, domain 3"/>
    <property type="match status" value="1"/>
</dbReference>
<evidence type="ECO:0000256" key="7">
    <source>
        <dbReference type="RuleBase" id="RU364093"/>
    </source>
</evidence>
<feature type="transmembrane region" description="Helical" evidence="7">
    <location>
        <begin position="24"/>
        <end position="42"/>
    </location>
</feature>
<dbReference type="InterPro" id="IPR042196">
    <property type="entry name" value="FHIPEP_4"/>
</dbReference>
<comment type="subcellular location">
    <subcellularLocation>
        <location evidence="1 7">Cell membrane</location>
        <topology evidence="1 7">Multi-pass membrane protein</topology>
    </subcellularLocation>
</comment>